<feature type="domain" description="SnoaL-like" evidence="1">
    <location>
        <begin position="7"/>
        <end position="116"/>
    </location>
</feature>
<organism evidence="2 3">
    <name type="scientific">Jannaschia pagri</name>
    <dbReference type="NCBI Taxonomy" id="2829797"/>
    <lineage>
        <taxon>Bacteria</taxon>
        <taxon>Pseudomonadati</taxon>
        <taxon>Pseudomonadota</taxon>
        <taxon>Alphaproteobacteria</taxon>
        <taxon>Rhodobacterales</taxon>
        <taxon>Roseobacteraceae</taxon>
        <taxon>Jannaschia</taxon>
    </lineage>
</organism>
<dbReference type="SUPFAM" id="SSF54427">
    <property type="entry name" value="NTF2-like"/>
    <property type="match status" value="1"/>
</dbReference>
<proteinExistence type="predicted"/>
<evidence type="ECO:0000259" key="1">
    <source>
        <dbReference type="Pfam" id="PF12680"/>
    </source>
</evidence>
<comment type="caution">
    <text evidence="2">The sequence shown here is derived from an EMBL/GenBank/DDBJ whole genome shotgun (WGS) entry which is preliminary data.</text>
</comment>
<dbReference type="Pfam" id="PF12680">
    <property type="entry name" value="SnoaL_2"/>
    <property type="match status" value="1"/>
</dbReference>
<sequence length="130" mass="14300">MSSDLIVRYYGAFNAGDLDGMAACVSEDLAHHVNEGQVRRGRAAFVAFNAHMARCYREELRDLAVLSGPPGRFAAEFTVHGTYLRTDDGLPEARGQSYVLPAGAFLTVAEGEITRIVTYYNLADWLRQVA</sequence>
<dbReference type="Gene3D" id="3.10.450.50">
    <property type="match status" value="1"/>
</dbReference>
<gene>
    <name evidence="2" type="ORF">JANAI62_35600</name>
</gene>
<evidence type="ECO:0000313" key="3">
    <source>
        <dbReference type="Proteomes" id="UP000786693"/>
    </source>
</evidence>
<dbReference type="InterPro" id="IPR037401">
    <property type="entry name" value="SnoaL-like"/>
</dbReference>
<name>A0ABQ4NR89_9RHOB</name>
<reference evidence="2 3" key="1">
    <citation type="submission" date="2021-05" db="EMBL/GenBank/DDBJ databases">
        <title>Bacteria Genome sequencing.</title>
        <authorList>
            <person name="Takabe Y."/>
            <person name="Nakajima Y."/>
            <person name="Suzuki S."/>
            <person name="Shiozaki T."/>
        </authorList>
    </citation>
    <scope>NUCLEOTIDE SEQUENCE [LARGE SCALE GENOMIC DNA]</scope>
    <source>
        <strain evidence="2 3">AI_62</strain>
    </source>
</reference>
<dbReference type="RefSeq" id="WP_220750430.1">
    <property type="nucleotide sequence ID" value="NZ_BPFH01000009.1"/>
</dbReference>
<accession>A0ABQ4NR89</accession>
<dbReference type="Proteomes" id="UP000786693">
    <property type="component" value="Unassembled WGS sequence"/>
</dbReference>
<evidence type="ECO:0000313" key="2">
    <source>
        <dbReference type="EMBL" id="GIT96937.1"/>
    </source>
</evidence>
<keyword evidence="3" id="KW-1185">Reference proteome</keyword>
<protein>
    <recommendedName>
        <fullName evidence="1">SnoaL-like domain-containing protein</fullName>
    </recommendedName>
</protein>
<dbReference type="EMBL" id="BPFH01000009">
    <property type="protein sequence ID" value="GIT96937.1"/>
    <property type="molecule type" value="Genomic_DNA"/>
</dbReference>
<dbReference type="InterPro" id="IPR032710">
    <property type="entry name" value="NTF2-like_dom_sf"/>
</dbReference>